<evidence type="ECO:0000256" key="2">
    <source>
        <dbReference type="ARBA" id="ARBA00022670"/>
    </source>
</evidence>
<dbReference type="PANTHER" id="PTHR11802">
    <property type="entry name" value="SERINE PROTEASE FAMILY S10 SERINE CARBOXYPEPTIDASE"/>
    <property type="match status" value="1"/>
</dbReference>
<feature type="region of interest" description="Disordered" evidence="6">
    <location>
        <begin position="20"/>
        <end position="39"/>
    </location>
</feature>
<dbReference type="RefSeq" id="WP_212594560.1">
    <property type="nucleotide sequence ID" value="NZ_CP073587.1"/>
</dbReference>
<sequence>MQKLVILMLATVFSIGTLQAKEKEESKTPPPKPEAKVSVTDHSMRIDGTKIDYVATAGTMLMKNDKGEPKALFGFTAYVKKDTDLRTRPIMFAYNGGPGSASLWLHMGILGPQRTVVVDTDFSDNGPFKRVTNEYSILDKADLVMIDPVGTGLSHAVGDAKNEDFWGTDQDIESVASFIKQYITENHRWQSPKYILGESYGGMRTAGVSQYLVSNYMISLKGIILVSPFLQFVTGFDFGQADLPHVLFMPSFATAAWYHNAIADKPADLQTFISQAEKFAVEEYAPALMKGARLTIDEKQAIADKLAAFTGVSASYWLLSDLRVDHQAFLKELLKSKHMTVGRIDSRFKGYSLDPVADHMRYDPMTSAVGPQILSTFMDYYTTDLGVKDVSDYKVFGDVFSKWDFSHKQPNGGFMKMPFPDTGVDLAYAMIQSPKMKVLVQQGYFDMATPFFTTQYMLDHLKIPDALRGNISTAYYMAGHMMYVNPPSMAKFKQDLAAFIDQK</sequence>
<keyword evidence="2" id="KW-0645">Protease</keyword>
<evidence type="ECO:0000256" key="4">
    <source>
        <dbReference type="ARBA" id="ARBA00022801"/>
    </source>
</evidence>
<organism evidence="8 9">
    <name type="scientific">Shewanella yunxiaonensis</name>
    <dbReference type="NCBI Taxonomy" id="2829809"/>
    <lineage>
        <taxon>Bacteria</taxon>
        <taxon>Pseudomonadati</taxon>
        <taxon>Pseudomonadota</taxon>
        <taxon>Gammaproteobacteria</taxon>
        <taxon>Alteromonadales</taxon>
        <taxon>Shewanellaceae</taxon>
        <taxon>Shewanella</taxon>
    </lineage>
</organism>
<accession>A0ABX7YRY0</accession>
<reference evidence="8 9" key="1">
    <citation type="submission" date="2021-04" db="EMBL/GenBank/DDBJ databases">
        <title>Novel species identification of genus Shewanella.</title>
        <authorList>
            <person name="Liu G."/>
        </authorList>
    </citation>
    <scope>NUCLEOTIDE SEQUENCE [LARGE SCALE GENOMIC DNA]</scope>
    <source>
        <strain evidence="8 9">FJAT-54481</strain>
    </source>
</reference>
<dbReference type="InterPro" id="IPR001563">
    <property type="entry name" value="Peptidase_S10"/>
</dbReference>
<keyword evidence="3 7" id="KW-0732">Signal</keyword>
<evidence type="ECO:0000256" key="7">
    <source>
        <dbReference type="SAM" id="SignalP"/>
    </source>
</evidence>
<dbReference type="InterPro" id="IPR029058">
    <property type="entry name" value="AB_hydrolase_fold"/>
</dbReference>
<name>A0ABX7YRY0_9GAMM</name>
<proteinExistence type="predicted"/>
<keyword evidence="4" id="KW-0378">Hydrolase</keyword>
<evidence type="ECO:0000256" key="6">
    <source>
        <dbReference type="SAM" id="MobiDB-lite"/>
    </source>
</evidence>
<evidence type="ECO:0000313" key="8">
    <source>
        <dbReference type="EMBL" id="QUN05529.1"/>
    </source>
</evidence>
<evidence type="ECO:0000256" key="5">
    <source>
        <dbReference type="ARBA" id="ARBA00023180"/>
    </source>
</evidence>
<keyword evidence="1" id="KW-0121">Carboxypeptidase</keyword>
<dbReference type="Proteomes" id="UP000679575">
    <property type="component" value="Chromosome"/>
</dbReference>
<keyword evidence="5" id="KW-0325">Glycoprotein</keyword>
<evidence type="ECO:0000256" key="3">
    <source>
        <dbReference type="ARBA" id="ARBA00022729"/>
    </source>
</evidence>
<gene>
    <name evidence="8" type="ORF">KDN34_15265</name>
</gene>
<dbReference type="Gene3D" id="3.40.50.1820">
    <property type="entry name" value="alpha/beta hydrolase"/>
    <property type="match status" value="1"/>
</dbReference>
<evidence type="ECO:0008006" key="10">
    <source>
        <dbReference type="Google" id="ProtNLM"/>
    </source>
</evidence>
<feature type="signal peptide" evidence="7">
    <location>
        <begin position="1"/>
        <end position="20"/>
    </location>
</feature>
<protein>
    <recommendedName>
        <fullName evidence="10">Carboxypeptidase</fullName>
    </recommendedName>
</protein>
<dbReference type="Pfam" id="PF00450">
    <property type="entry name" value="Peptidase_S10"/>
    <property type="match status" value="1"/>
</dbReference>
<feature type="chain" id="PRO_5047152552" description="Carboxypeptidase" evidence="7">
    <location>
        <begin position="21"/>
        <end position="503"/>
    </location>
</feature>
<dbReference type="PANTHER" id="PTHR11802:SF3">
    <property type="entry name" value="RETINOID-INDUCIBLE SERINE CARBOXYPEPTIDASE"/>
    <property type="match status" value="1"/>
</dbReference>
<evidence type="ECO:0000256" key="1">
    <source>
        <dbReference type="ARBA" id="ARBA00022645"/>
    </source>
</evidence>
<evidence type="ECO:0000313" key="9">
    <source>
        <dbReference type="Proteomes" id="UP000679575"/>
    </source>
</evidence>
<keyword evidence="9" id="KW-1185">Reference proteome</keyword>
<dbReference type="EMBL" id="CP073587">
    <property type="protein sequence ID" value="QUN05529.1"/>
    <property type="molecule type" value="Genomic_DNA"/>
</dbReference>
<dbReference type="SUPFAM" id="SSF53474">
    <property type="entry name" value="alpha/beta-Hydrolases"/>
    <property type="match status" value="1"/>
</dbReference>